<evidence type="ECO:0000313" key="2">
    <source>
        <dbReference type="Proteomes" id="UP000734854"/>
    </source>
</evidence>
<gene>
    <name evidence="1" type="ORF">ZIOFF_026862</name>
</gene>
<proteinExistence type="predicted"/>
<reference evidence="1 2" key="1">
    <citation type="submission" date="2020-08" db="EMBL/GenBank/DDBJ databases">
        <title>Plant Genome Project.</title>
        <authorList>
            <person name="Zhang R.-G."/>
        </authorList>
    </citation>
    <scope>NUCLEOTIDE SEQUENCE [LARGE SCALE GENOMIC DNA]</scope>
    <source>
        <tissue evidence="1">Rhizome</tissue>
    </source>
</reference>
<protein>
    <submittedName>
        <fullName evidence="1">Uncharacterized protein</fullName>
    </submittedName>
</protein>
<accession>A0A8J5H4K7</accession>
<sequence>MGDLDDNATDKETQLLRVPGNLQIADGSFPLVTFIEGYKFDFVLFIPVFAGSELGKTIGSTKLNADLYLRRVMCPY</sequence>
<name>A0A8J5H4K7_ZINOF</name>
<keyword evidence="2" id="KW-1185">Reference proteome</keyword>
<organism evidence="1 2">
    <name type="scientific">Zingiber officinale</name>
    <name type="common">Ginger</name>
    <name type="synonym">Amomum zingiber</name>
    <dbReference type="NCBI Taxonomy" id="94328"/>
    <lineage>
        <taxon>Eukaryota</taxon>
        <taxon>Viridiplantae</taxon>
        <taxon>Streptophyta</taxon>
        <taxon>Embryophyta</taxon>
        <taxon>Tracheophyta</taxon>
        <taxon>Spermatophyta</taxon>
        <taxon>Magnoliopsida</taxon>
        <taxon>Liliopsida</taxon>
        <taxon>Zingiberales</taxon>
        <taxon>Zingiberaceae</taxon>
        <taxon>Zingiber</taxon>
    </lineage>
</organism>
<evidence type="ECO:0000313" key="1">
    <source>
        <dbReference type="EMBL" id="KAG6516403.1"/>
    </source>
</evidence>
<dbReference type="Proteomes" id="UP000734854">
    <property type="component" value="Unassembled WGS sequence"/>
</dbReference>
<dbReference type="EMBL" id="JACMSC010000007">
    <property type="protein sequence ID" value="KAG6516403.1"/>
    <property type="molecule type" value="Genomic_DNA"/>
</dbReference>
<comment type="caution">
    <text evidence="1">The sequence shown here is derived from an EMBL/GenBank/DDBJ whole genome shotgun (WGS) entry which is preliminary data.</text>
</comment>
<dbReference type="AlphaFoldDB" id="A0A8J5H4K7"/>